<dbReference type="GO" id="GO:0016020">
    <property type="term" value="C:membrane"/>
    <property type="evidence" value="ECO:0007669"/>
    <property type="project" value="InterPro"/>
</dbReference>
<organism evidence="4 6">
    <name type="scientific">Ardenticatena maritima</name>
    <dbReference type="NCBI Taxonomy" id="872965"/>
    <lineage>
        <taxon>Bacteria</taxon>
        <taxon>Bacillati</taxon>
        <taxon>Chloroflexota</taxon>
        <taxon>Ardenticatenia</taxon>
        <taxon>Ardenticatenales</taxon>
        <taxon>Ardenticatenaceae</taxon>
        <taxon>Ardenticatena</taxon>
    </lineage>
</organism>
<dbReference type="STRING" id="872965.SE16_01055"/>
<comment type="caution">
    <text evidence="4">The sequence shown here is derived from an EMBL/GenBank/DDBJ whole genome shotgun (WGS) entry which is preliminary data.</text>
</comment>
<accession>A0A0M9UDA5</accession>
<evidence type="ECO:0000313" key="6">
    <source>
        <dbReference type="Proteomes" id="UP000037784"/>
    </source>
</evidence>
<evidence type="ECO:0000313" key="7">
    <source>
        <dbReference type="Proteomes" id="UP000050502"/>
    </source>
</evidence>
<dbReference type="Proteomes" id="UP000037784">
    <property type="component" value="Unassembled WGS sequence"/>
</dbReference>
<dbReference type="Gene3D" id="1.20.120.1760">
    <property type="match status" value="1"/>
</dbReference>
<gene>
    <name evidence="4" type="ORF">ARMA_2193</name>
    <name evidence="5" type="ORF">SE16_01055</name>
</gene>
<dbReference type="OrthoDB" id="9782011at2"/>
<keyword evidence="3" id="KW-0472">Membrane</keyword>
<feature type="transmembrane region" description="Helical" evidence="3">
    <location>
        <begin position="162"/>
        <end position="183"/>
    </location>
</feature>
<keyword evidence="6" id="KW-1185">Reference proteome</keyword>
<dbReference type="AlphaFoldDB" id="A0A0M9UDA5"/>
<dbReference type="EC" id="2.7.8.5" evidence="4"/>
<dbReference type="FunCoup" id="A0A0M9UDA5">
    <property type="interactions" value="439"/>
</dbReference>
<dbReference type="EMBL" id="BBZA01000192">
    <property type="protein sequence ID" value="GAP63770.1"/>
    <property type="molecule type" value="Genomic_DNA"/>
</dbReference>
<evidence type="ECO:0000256" key="2">
    <source>
        <dbReference type="RuleBase" id="RU003750"/>
    </source>
</evidence>
<feature type="transmembrane region" description="Helical" evidence="3">
    <location>
        <begin position="74"/>
        <end position="94"/>
    </location>
</feature>
<reference evidence="6" key="3">
    <citation type="submission" date="2015-08" db="EMBL/GenBank/DDBJ databases">
        <title>Draft Genome Sequence of a Heterotrophic Facultative Anaerobic Bacterium Ardenticatena maritima Strain 110S.</title>
        <authorList>
            <person name="Kawaichi S."/>
            <person name="Yoshida T."/>
            <person name="Sako Y."/>
            <person name="Nakamura R."/>
        </authorList>
    </citation>
    <scope>NUCLEOTIDE SEQUENCE [LARGE SCALE GENOMIC DNA]</scope>
    <source>
        <strain evidence="6">110S</strain>
    </source>
</reference>
<feature type="transmembrane region" description="Helical" evidence="3">
    <location>
        <begin position="30"/>
        <end position="50"/>
    </location>
</feature>
<dbReference type="InterPro" id="IPR000462">
    <property type="entry name" value="CDP-OH_P_trans"/>
</dbReference>
<dbReference type="EMBL" id="LGKN01000003">
    <property type="protein sequence ID" value="KPL89139.1"/>
    <property type="molecule type" value="Genomic_DNA"/>
</dbReference>
<dbReference type="GO" id="GO:0008444">
    <property type="term" value="F:CDP-diacylglycerol-glycerol-3-phosphate 3-phosphatidyltransferase activity"/>
    <property type="evidence" value="ECO:0007669"/>
    <property type="project" value="UniProtKB-EC"/>
</dbReference>
<evidence type="ECO:0000256" key="1">
    <source>
        <dbReference type="ARBA" id="ARBA00022679"/>
    </source>
</evidence>
<evidence type="ECO:0000313" key="5">
    <source>
        <dbReference type="EMBL" id="KPL89139.1"/>
    </source>
</evidence>
<sequence>MVANAITLSRLIFLAVACALLYVHGVAPRVVAFVLILFLIALDGVDGWVARKRGEVSDLGAVMDIAIDRVVENVFWIVYMDLGLVHVLIPLIVISRGIITDAIRAYALAKGETAFEMMKTPWARWLVSGRPMRAFYGFMKAFVFAALALFLALQAWQPEAAWLAPLQLVLTGLVILTVGITILRGAPVVYESKRFFFGEPV</sequence>
<reference evidence="4 6" key="1">
    <citation type="journal article" date="2015" name="Genome Announc.">
        <title>Draft Genome Sequence of a Heterotrophic Facultative Anaerobic Thermophilic Bacterium, Ardenticatena maritima Strain 110ST.</title>
        <authorList>
            <person name="Kawaichi S."/>
            <person name="Yoshida T."/>
            <person name="Sako Y."/>
            <person name="Nakamura R."/>
        </authorList>
    </citation>
    <scope>NUCLEOTIDE SEQUENCE [LARGE SCALE GENOMIC DNA]</scope>
    <source>
        <strain evidence="4 6">110S</strain>
    </source>
</reference>
<proteinExistence type="inferred from homology"/>
<dbReference type="GO" id="GO:0008654">
    <property type="term" value="P:phospholipid biosynthetic process"/>
    <property type="evidence" value="ECO:0007669"/>
    <property type="project" value="InterPro"/>
</dbReference>
<dbReference type="InterPro" id="IPR048254">
    <property type="entry name" value="CDP_ALCOHOL_P_TRANSF_CS"/>
</dbReference>
<evidence type="ECO:0000256" key="3">
    <source>
        <dbReference type="SAM" id="Phobius"/>
    </source>
</evidence>
<keyword evidence="3" id="KW-1133">Transmembrane helix</keyword>
<dbReference type="InterPro" id="IPR043130">
    <property type="entry name" value="CDP-OH_PTrfase_TM_dom"/>
</dbReference>
<protein>
    <submittedName>
        <fullName evidence="4">CDP-diacylglycerol--glycerol-3-phosphate 3-phosphatidyltransferase</fullName>
        <ecNumber evidence="4">2.7.8.5</ecNumber>
    </submittedName>
</protein>
<keyword evidence="1 2" id="KW-0808">Transferase</keyword>
<reference evidence="5 7" key="2">
    <citation type="submission" date="2015-07" db="EMBL/GenBank/DDBJ databases">
        <title>Whole genome sequence of Ardenticatena maritima DSM 23922.</title>
        <authorList>
            <person name="Hemp J."/>
            <person name="Ward L.M."/>
            <person name="Pace L.A."/>
            <person name="Fischer W.W."/>
        </authorList>
    </citation>
    <scope>NUCLEOTIDE SEQUENCE [LARGE SCALE GENOMIC DNA]</scope>
    <source>
        <strain evidence="5 7">110S</strain>
    </source>
</reference>
<dbReference type="InParanoid" id="A0A0M9UDA5"/>
<dbReference type="Pfam" id="PF01066">
    <property type="entry name" value="CDP-OH_P_transf"/>
    <property type="match status" value="1"/>
</dbReference>
<feature type="transmembrane region" description="Helical" evidence="3">
    <location>
        <begin position="134"/>
        <end position="156"/>
    </location>
</feature>
<dbReference type="RefSeq" id="WP_054493567.1">
    <property type="nucleotide sequence ID" value="NZ_BBZA01000192.1"/>
</dbReference>
<dbReference type="PROSITE" id="PS00379">
    <property type="entry name" value="CDP_ALCOHOL_P_TRANSF"/>
    <property type="match status" value="1"/>
</dbReference>
<keyword evidence="3" id="KW-0812">Transmembrane</keyword>
<evidence type="ECO:0000313" key="4">
    <source>
        <dbReference type="EMBL" id="GAP63770.1"/>
    </source>
</evidence>
<name>A0A0M9UDA5_9CHLR</name>
<comment type="similarity">
    <text evidence="2">Belongs to the CDP-alcohol phosphatidyltransferase class-I family.</text>
</comment>
<dbReference type="Proteomes" id="UP000050502">
    <property type="component" value="Unassembled WGS sequence"/>
</dbReference>